<name>A0A9P5YQS8_9AGAR</name>
<feature type="region of interest" description="Disordered" evidence="1">
    <location>
        <begin position="1"/>
        <end position="25"/>
    </location>
</feature>
<proteinExistence type="predicted"/>
<reference evidence="2" key="1">
    <citation type="submission" date="2020-11" db="EMBL/GenBank/DDBJ databases">
        <authorList>
            <consortium name="DOE Joint Genome Institute"/>
            <person name="Ahrendt S."/>
            <person name="Riley R."/>
            <person name="Andreopoulos W."/>
            <person name="Labutti K."/>
            <person name="Pangilinan J."/>
            <person name="Ruiz-Duenas F.J."/>
            <person name="Barrasa J.M."/>
            <person name="Sanchez-Garcia M."/>
            <person name="Camarero S."/>
            <person name="Miyauchi S."/>
            <person name="Serrano A."/>
            <person name="Linde D."/>
            <person name="Babiker R."/>
            <person name="Drula E."/>
            <person name="Ayuso-Fernandez I."/>
            <person name="Pacheco R."/>
            <person name="Padilla G."/>
            <person name="Ferreira P."/>
            <person name="Barriuso J."/>
            <person name="Kellner H."/>
            <person name="Castanera R."/>
            <person name="Alfaro M."/>
            <person name="Ramirez L."/>
            <person name="Pisabarro A.G."/>
            <person name="Kuo A."/>
            <person name="Tritt A."/>
            <person name="Lipzen A."/>
            <person name="He G."/>
            <person name="Yan M."/>
            <person name="Ng V."/>
            <person name="Cullen D."/>
            <person name="Martin F."/>
            <person name="Rosso M.-N."/>
            <person name="Henrissat B."/>
            <person name="Hibbett D."/>
            <person name="Martinez A.T."/>
            <person name="Grigoriev I.V."/>
        </authorList>
    </citation>
    <scope>NUCLEOTIDE SEQUENCE</scope>
    <source>
        <strain evidence="2">CIRM-BRFM 674</strain>
    </source>
</reference>
<sequence>MTEGRRGHEGEFLKNGHNVPPEIAGTISSEKRQPCYAGAAGGQFFDGWKWWRGCALAVEGSKHRAGVEDVAKYLAAGSDFGRGKSGKYLFAGWREGAAGWMQRDGVG</sequence>
<protein>
    <submittedName>
        <fullName evidence="2">Uncharacterized protein</fullName>
    </submittedName>
</protein>
<dbReference type="AlphaFoldDB" id="A0A9P5YQS8"/>
<dbReference type="EMBL" id="MU155393">
    <property type="protein sequence ID" value="KAF9474168.1"/>
    <property type="molecule type" value="Genomic_DNA"/>
</dbReference>
<evidence type="ECO:0000313" key="2">
    <source>
        <dbReference type="EMBL" id="KAF9474168.1"/>
    </source>
</evidence>
<evidence type="ECO:0000313" key="3">
    <source>
        <dbReference type="Proteomes" id="UP000807469"/>
    </source>
</evidence>
<gene>
    <name evidence="2" type="ORF">BDN70DRAFT_899190</name>
</gene>
<dbReference type="Proteomes" id="UP000807469">
    <property type="component" value="Unassembled WGS sequence"/>
</dbReference>
<comment type="caution">
    <text evidence="2">The sequence shown here is derived from an EMBL/GenBank/DDBJ whole genome shotgun (WGS) entry which is preliminary data.</text>
</comment>
<feature type="compositionally biased region" description="Basic and acidic residues" evidence="1">
    <location>
        <begin position="1"/>
        <end position="14"/>
    </location>
</feature>
<organism evidence="2 3">
    <name type="scientific">Pholiota conissans</name>
    <dbReference type="NCBI Taxonomy" id="109636"/>
    <lineage>
        <taxon>Eukaryota</taxon>
        <taxon>Fungi</taxon>
        <taxon>Dikarya</taxon>
        <taxon>Basidiomycota</taxon>
        <taxon>Agaricomycotina</taxon>
        <taxon>Agaricomycetes</taxon>
        <taxon>Agaricomycetidae</taxon>
        <taxon>Agaricales</taxon>
        <taxon>Agaricineae</taxon>
        <taxon>Strophariaceae</taxon>
        <taxon>Pholiota</taxon>
    </lineage>
</organism>
<keyword evidence="3" id="KW-1185">Reference proteome</keyword>
<evidence type="ECO:0000256" key="1">
    <source>
        <dbReference type="SAM" id="MobiDB-lite"/>
    </source>
</evidence>
<accession>A0A9P5YQS8</accession>